<dbReference type="PANTHER" id="PTHR47481:SF14">
    <property type="entry name" value="RETROTRANSPOSON COPIA-LIKE N-TERMINAL DOMAIN-CONTAINING PROTEIN"/>
    <property type="match status" value="1"/>
</dbReference>
<protein>
    <recommendedName>
        <fullName evidence="4">CCHC-type domain-containing protein</fullName>
    </recommendedName>
</protein>
<dbReference type="PANTHER" id="PTHR47481">
    <property type="match status" value="1"/>
</dbReference>
<dbReference type="Proteomes" id="UP000054279">
    <property type="component" value="Unassembled WGS sequence"/>
</dbReference>
<dbReference type="Pfam" id="PF14223">
    <property type="entry name" value="Retrotran_gag_2"/>
    <property type="match status" value="1"/>
</dbReference>
<dbReference type="OrthoDB" id="3066634at2759"/>
<evidence type="ECO:0000256" key="1">
    <source>
        <dbReference type="SAM" id="MobiDB-lite"/>
    </source>
</evidence>
<sequence>MAALSTEIPKLTSINWMEFKSGMEMLFMGAQADYLIDASASTTIPPECVKLDKQLVFYLWARVDDDHKFLVQDSRTSALKAWLALLTHFGKSTMPRRLAARQHLYSVEHDTSKPIDVFIHSVTSAAKALADLGSKVEDTEIKDILLMRLDDSYASIRTSIMTAKEEPDLSSIKSLLSSASSSIPQPSSIAAAQVASVRPSSRPSSRPLPPRSTFSPSDSPAQSLPPDDRGFFWCDTTNSQACHRCGRPNHIAAFCLFTMPQYVKDWVMKGGYREHSSLANSSEDFQYEGATLGIGDGLDLPDHFKSVIHC</sequence>
<evidence type="ECO:0000313" key="3">
    <source>
        <dbReference type="Proteomes" id="UP000054279"/>
    </source>
</evidence>
<evidence type="ECO:0000313" key="2">
    <source>
        <dbReference type="EMBL" id="KIJ22289.1"/>
    </source>
</evidence>
<name>A0A0C9TK99_SPHS4</name>
<evidence type="ECO:0008006" key="4">
    <source>
        <dbReference type="Google" id="ProtNLM"/>
    </source>
</evidence>
<feature type="region of interest" description="Disordered" evidence="1">
    <location>
        <begin position="195"/>
        <end position="224"/>
    </location>
</feature>
<dbReference type="EMBL" id="KN838460">
    <property type="protein sequence ID" value="KIJ22289.1"/>
    <property type="molecule type" value="Genomic_DNA"/>
</dbReference>
<reference evidence="2 3" key="1">
    <citation type="submission" date="2014-06" db="EMBL/GenBank/DDBJ databases">
        <title>Evolutionary Origins and Diversification of the Mycorrhizal Mutualists.</title>
        <authorList>
            <consortium name="DOE Joint Genome Institute"/>
            <consortium name="Mycorrhizal Genomics Consortium"/>
            <person name="Kohler A."/>
            <person name="Kuo A."/>
            <person name="Nagy L.G."/>
            <person name="Floudas D."/>
            <person name="Copeland A."/>
            <person name="Barry K.W."/>
            <person name="Cichocki N."/>
            <person name="Veneault-Fourrey C."/>
            <person name="LaButti K."/>
            <person name="Lindquist E.A."/>
            <person name="Lipzen A."/>
            <person name="Lundell T."/>
            <person name="Morin E."/>
            <person name="Murat C."/>
            <person name="Riley R."/>
            <person name="Ohm R."/>
            <person name="Sun H."/>
            <person name="Tunlid A."/>
            <person name="Henrissat B."/>
            <person name="Grigoriev I.V."/>
            <person name="Hibbett D.S."/>
            <person name="Martin F."/>
        </authorList>
    </citation>
    <scope>NUCLEOTIDE SEQUENCE [LARGE SCALE GENOMIC DNA]</scope>
    <source>
        <strain evidence="2 3">SS14</strain>
    </source>
</reference>
<feature type="compositionally biased region" description="Low complexity" evidence="1">
    <location>
        <begin position="195"/>
        <end position="217"/>
    </location>
</feature>
<proteinExistence type="predicted"/>
<dbReference type="HOGENOM" id="CLU_042833_1_0_1"/>
<organism evidence="2 3">
    <name type="scientific">Sphaerobolus stellatus (strain SS14)</name>
    <dbReference type="NCBI Taxonomy" id="990650"/>
    <lineage>
        <taxon>Eukaryota</taxon>
        <taxon>Fungi</taxon>
        <taxon>Dikarya</taxon>
        <taxon>Basidiomycota</taxon>
        <taxon>Agaricomycotina</taxon>
        <taxon>Agaricomycetes</taxon>
        <taxon>Phallomycetidae</taxon>
        <taxon>Geastrales</taxon>
        <taxon>Sphaerobolaceae</taxon>
        <taxon>Sphaerobolus</taxon>
    </lineage>
</organism>
<keyword evidence="3" id="KW-1185">Reference proteome</keyword>
<dbReference type="AlphaFoldDB" id="A0A0C9TK99"/>
<accession>A0A0C9TK99</accession>
<gene>
    <name evidence="2" type="ORF">M422DRAFT_40110</name>
</gene>